<evidence type="ECO:0000256" key="1">
    <source>
        <dbReference type="SAM" id="SignalP"/>
    </source>
</evidence>
<name>A0A8J2NKI4_9HEXA</name>
<dbReference type="AlphaFoldDB" id="A0A8J2NKI4"/>
<evidence type="ECO:0000313" key="4">
    <source>
        <dbReference type="Proteomes" id="UP000708208"/>
    </source>
</evidence>
<dbReference type="EMBL" id="CAJVCH010015680">
    <property type="protein sequence ID" value="CAG7679907.1"/>
    <property type="molecule type" value="Genomic_DNA"/>
</dbReference>
<dbReference type="GO" id="GO:0005737">
    <property type="term" value="C:cytoplasm"/>
    <property type="evidence" value="ECO:0007669"/>
    <property type="project" value="TreeGrafter"/>
</dbReference>
<proteinExistence type="predicted"/>
<dbReference type="OrthoDB" id="1434354at2759"/>
<dbReference type="PROSITE" id="PS50191">
    <property type="entry name" value="CRAL_TRIO"/>
    <property type="match status" value="1"/>
</dbReference>
<dbReference type="InterPro" id="IPR001251">
    <property type="entry name" value="CRAL-TRIO_dom"/>
</dbReference>
<comment type="caution">
    <text evidence="3">The sequence shown here is derived from an EMBL/GenBank/DDBJ whole genome shotgun (WGS) entry which is preliminary data.</text>
</comment>
<gene>
    <name evidence="3" type="ORF">AFUS01_LOCUS2716</name>
</gene>
<organism evidence="3 4">
    <name type="scientific">Allacma fusca</name>
    <dbReference type="NCBI Taxonomy" id="39272"/>
    <lineage>
        <taxon>Eukaryota</taxon>
        <taxon>Metazoa</taxon>
        <taxon>Ecdysozoa</taxon>
        <taxon>Arthropoda</taxon>
        <taxon>Hexapoda</taxon>
        <taxon>Collembola</taxon>
        <taxon>Symphypleona</taxon>
        <taxon>Sminthuridae</taxon>
        <taxon>Allacma</taxon>
    </lineage>
</organism>
<dbReference type="Proteomes" id="UP000708208">
    <property type="component" value="Unassembled WGS sequence"/>
</dbReference>
<keyword evidence="1" id="KW-0732">Signal</keyword>
<evidence type="ECO:0000313" key="3">
    <source>
        <dbReference type="EMBL" id="CAG7679907.1"/>
    </source>
</evidence>
<feature type="signal peptide" evidence="1">
    <location>
        <begin position="1"/>
        <end position="18"/>
    </location>
</feature>
<feature type="domain" description="CRAL-TRIO" evidence="2">
    <location>
        <begin position="45"/>
        <end position="224"/>
    </location>
</feature>
<dbReference type="InterPro" id="IPR051064">
    <property type="entry name" value="SEC14/CRAL-TRIO_domain"/>
</dbReference>
<sequence length="229" mass="26528">MFKYQVIFFLVVISTTGGKETDITNETGGRAVQNDDENWVDTWEAPKIIKDGFPYYISGHDDDGRPILVMEWGHWDFRSIVEKGGENVEHLAKHFDQIIQRINTGFFTRNINDTDDYTNGEMTVIVDMDGLSLRQIMLPKNIRFLLENVTKIEKCFAKITYGYIINLSTVGWQLISLFKPYLGKFLERMEMYGTNSQHWKPKLFKRLPPSQLHPVYGGSEGFRPVEVYG</sequence>
<keyword evidence="4" id="KW-1185">Reference proteome</keyword>
<accession>A0A8J2NKI4</accession>
<protein>
    <recommendedName>
        <fullName evidence="2">CRAL-TRIO domain-containing protein</fullName>
    </recommendedName>
</protein>
<dbReference type="Pfam" id="PF00650">
    <property type="entry name" value="CRAL_TRIO"/>
    <property type="match status" value="1"/>
</dbReference>
<reference evidence="3" key="1">
    <citation type="submission" date="2021-06" db="EMBL/GenBank/DDBJ databases">
        <authorList>
            <person name="Hodson N. C."/>
            <person name="Mongue J. A."/>
            <person name="Jaron S. K."/>
        </authorList>
    </citation>
    <scope>NUCLEOTIDE SEQUENCE</scope>
</reference>
<dbReference type="CDD" id="cd00170">
    <property type="entry name" value="SEC14"/>
    <property type="match status" value="1"/>
</dbReference>
<feature type="chain" id="PRO_5035167854" description="CRAL-TRIO domain-containing protein" evidence="1">
    <location>
        <begin position="19"/>
        <end position="229"/>
    </location>
</feature>
<dbReference type="PANTHER" id="PTHR23324:SF83">
    <property type="entry name" value="SEC14-LIKE PROTEIN 2"/>
    <property type="match status" value="1"/>
</dbReference>
<evidence type="ECO:0000259" key="2">
    <source>
        <dbReference type="PROSITE" id="PS50191"/>
    </source>
</evidence>
<dbReference type="PANTHER" id="PTHR23324">
    <property type="entry name" value="SEC14 RELATED PROTEIN"/>
    <property type="match status" value="1"/>
</dbReference>